<gene>
    <name evidence="2" type="ORF">GGR91_001368</name>
</gene>
<keyword evidence="3" id="KW-1185">Reference proteome</keyword>
<evidence type="ECO:0000313" key="3">
    <source>
        <dbReference type="Proteomes" id="UP000581447"/>
    </source>
</evidence>
<feature type="region of interest" description="Disordered" evidence="1">
    <location>
        <begin position="172"/>
        <end position="196"/>
    </location>
</feature>
<accession>A0A840B1R2</accession>
<evidence type="ECO:0000256" key="1">
    <source>
        <dbReference type="SAM" id="MobiDB-lite"/>
    </source>
</evidence>
<dbReference type="Pfam" id="PF09476">
    <property type="entry name" value="Pilus_CpaD"/>
    <property type="match status" value="1"/>
</dbReference>
<reference evidence="2 3" key="1">
    <citation type="submission" date="2020-08" db="EMBL/GenBank/DDBJ databases">
        <title>Genomic Encyclopedia of Type Strains, Phase IV (KMG-IV): sequencing the most valuable type-strain genomes for metagenomic binning, comparative biology and taxonomic classification.</title>
        <authorList>
            <person name="Goeker M."/>
        </authorList>
    </citation>
    <scope>NUCLEOTIDE SEQUENCE [LARGE SCALE GENOMIC DNA]</scope>
    <source>
        <strain evidence="2 3">DSM 29050</strain>
    </source>
</reference>
<dbReference type="Proteomes" id="UP000581447">
    <property type="component" value="Unassembled WGS sequence"/>
</dbReference>
<evidence type="ECO:0000313" key="2">
    <source>
        <dbReference type="EMBL" id="MBB3943146.1"/>
    </source>
</evidence>
<protein>
    <submittedName>
        <fullName evidence="2">Pilus assembly protein CpaD</fullName>
    </submittedName>
</protein>
<organism evidence="2 3">
    <name type="scientific">Sphingorhabdus rigui</name>
    <dbReference type="NCBI Taxonomy" id="1282858"/>
    <lineage>
        <taxon>Bacteria</taxon>
        <taxon>Pseudomonadati</taxon>
        <taxon>Pseudomonadota</taxon>
        <taxon>Alphaproteobacteria</taxon>
        <taxon>Sphingomonadales</taxon>
        <taxon>Sphingomonadaceae</taxon>
        <taxon>Sphingorhabdus</taxon>
    </lineage>
</organism>
<dbReference type="AlphaFoldDB" id="A0A840B1R2"/>
<dbReference type="EMBL" id="JACIEA010000001">
    <property type="protein sequence ID" value="MBB3943146.1"/>
    <property type="molecule type" value="Genomic_DNA"/>
</dbReference>
<sequence length="196" mass="20717">MQKVTFLIAVSLGLAGCGTLPTNTSMYSVHQPVVERTNYAIDLASNGDGIAVADQKRLNEWFDVLDLRYGDRISIDSDDSDGNEDAARDVRAVAADRGIIVTQGAPATAGVIAPGNIRVVVTRSQASVPSCPDHRTTQSQNFNAGNNSNYGCAMNSNLAAMVADPEDLVRGRDNKRLDSNSGKAAVNAYKTKTGGN</sequence>
<dbReference type="RefSeq" id="WP_183941335.1">
    <property type="nucleotide sequence ID" value="NZ_BAABBG010000002.1"/>
</dbReference>
<proteinExistence type="predicted"/>
<name>A0A840B1R2_9SPHN</name>
<dbReference type="InterPro" id="IPR019027">
    <property type="entry name" value="Pilus_biogenesis_CpaD-related"/>
</dbReference>
<dbReference type="PROSITE" id="PS51257">
    <property type="entry name" value="PROKAR_LIPOPROTEIN"/>
    <property type="match status" value="1"/>
</dbReference>
<comment type="caution">
    <text evidence="2">The sequence shown here is derived from an EMBL/GenBank/DDBJ whole genome shotgun (WGS) entry which is preliminary data.</text>
</comment>